<evidence type="ECO:0000313" key="3">
    <source>
        <dbReference type="EMBL" id="KTD77360.1"/>
    </source>
</evidence>
<evidence type="ECO:0000313" key="6">
    <source>
        <dbReference type="Proteomes" id="UP000255110"/>
    </source>
</evidence>
<dbReference type="AlphaFoldDB" id="A0A378L7A6"/>
<evidence type="ECO:0000313" key="4">
    <source>
        <dbReference type="EMBL" id="STY22240.1"/>
    </source>
</evidence>
<gene>
    <name evidence="3" type="ORF">Lstg_1717</name>
    <name evidence="4" type="ORF">NCTC11991_00823</name>
</gene>
<dbReference type="STRING" id="460.Lstg_1717"/>
<feature type="transmembrane region" description="Helical" evidence="1">
    <location>
        <begin position="137"/>
        <end position="157"/>
    </location>
</feature>
<dbReference type="Proteomes" id="UP000255110">
    <property type="component" value="Unassembled WGS sequence"/>
</dbReference>
<evidence type="ECO:0000256" key="1">
    <source>
        <dbReference type="SAM" id="Phobius"/>
    </source>
</evidence>
<dbReference type="EMBL" id="UGOY01000001">
    <property type="protein sequence ID" value="STY22240.1"/>
    <property type="molecule type" value="Genomic_DNA"/>
</dbReference>
<evidence type="ECO:0000313" key="5">
    <source>
        <dbReference type="Proteomes" id="UP000054820"/>
    </source>
</evidence>
<keyword evidence="1" id="KW-1133">Transmembrane helix</keyword>
<organism evidence="4 6">
    <name type="scientific">Legionella steigerwaltii</name>
    <dbReference type="NCBI Taxonomy" id="460"/>
    <lineage>
        <taxon>Bacteria</taxon>
        <taxon>Pseudomonadati</taxon>
        <taxon>Pseudomonadota</taxon>
        <taxon>Gammaproteobacteria</taxon>
        <taxon>Legionellales</taxon>
        <taxon>Legionellaceae</taxon>
        <taxon>Legionella</taxon>
    </lineage>
</organism>
<feature type="domain" description="DUF5638" evidence="2">
    <location>
        <begin position="7"/>
        <end position="107"/>
    </location>
</feature>
<reference evidence="3 5" key="1">
    <citation type="submission" date="2015-11" db="EMBL/GenBank/DDBJ databases">
        <title>Genomic analysis of 38 Legionella species identifies large and diverse effector repertoires.</title>
        <authorList>
            <person name="Burstein D."/>
            <person name="Amaro F."/>
            <person name="Zusman T."/>
            <person name="Lifshitz Z."/>
            <person name="Cohen O."/>
            <person name="Gilbert J.A."/>
            <person name="Pupko T."/>
            <person name="Shuman H.A."/>
            <person name="Segal G."/>
        </authorList>
    </citation>
    <scope>NUCLEOTIDE SEQUENCE [LARGE SCALE GENOMIC DNA]</scope>
    <source>
        <strain evidence="3 5">SC-18-C9</strain>
    </source>
</reference>
<protein>
    <recommendedName>
        <fullName evidence="2">DUF5638 domain-containing protein</fullName>
    </recommendedName>
</protein>
<reference evidence="4 6" key="2">
    <citation type="submission" date="2018-06" db="EMBL/GenBank/DDBJ databases">
        <authorList>
            <consortium name="Pathogen Informatics"/>
            <person name="Doyle S."/>
        </authorList>
    </citation>
    <scope>NUCLEOTIDE SEQUENCE [LARGE SCALE GENOMIC DNA]</scope>
    <source>
        <strain evidence="4 6">NCTC11991</strain>
    </source>
</reference>
<dbReference type="Proteomes" id="UP000054820">
    <property type="component" value="Unassembled WGS sequence"/>
</dbReference>
<dbReference type="InterPro" id="IPR040737">
    <property type="entry name" value="DUF5638"/>
</dbReference>
<dbReference type="EMBL" id="LNYZ01000013">
    <property type="protein sequence ID" value="KTD77360.1"/>
    <property type="molecule type" value="Genomic_DNA"/>
</dbReference>
<accession>A0A378L7A6</accession>
<sequence>MPVNHSIFEPRLNTCNKELQALFDGLEIGEKLQQKIDAVKNYYNLSYTKAISAKKVEDIVQSYELFIRELTNVKNGKLKPKEALDKIGSACESRKISVLFHNLAKACELMFYAATAFSLWAGIFGIALPVLIVQPVLGVAVGITVVGGMLAAAYKALSCFTEFRSISRHDAEYTNEKDLISYFFKPPVQPKETLNPIDKNAGLEFSCC</sequence>
<name>A0A378L7A6_9GAMM</name>
<evidence type="ECO:0000259" key="2">
    <source>
        <dbReference type="Pfam" id="PF18688"/>
    </source>
</evidence>
<keyword evidence="5" id="KW-1185">Reference proteome</keyword>
<proteinExistence type="predicted"/>
<keyword evidence="1" id="KW-0812">Transmembrane</keyword>
<keyword evidence="1" id="KW-0472">Membrane</keyword>
<feature type="transmembrane region" description="Helical" evidence="1">
    <location>
        <begin position="109"/>
        <end position="131"/>
    </location>
</feature>
<dbReference type="Pfam" id="PF18688">
    <property type="entry name" value="DUF5638"/>
    <property type="match status" value="1"/>
</dbReference>
<dbReference type="RefSeq" id="WP_058477272.1">
    <property type="nucleotide sequence ID" value="NZ_CAAAIO010000024.1"/>
</dbReference>
<dbReference type="OrthoDB" id="5650609at2"/>